<dbReference type="Proteomes" id="UP001184828">
    <property type="component" value="Unassembled WGS sequence"/>
</dbReference>
<protein>
    <submittedName>
        <fullName evidence="2">Uncharacterized protein</fullName>
    </submittedName>
</protein>
<dbReference type="EMBL" id="JAVDQZ010000005">
    <property type="protein sequence ID" value="MDR6427566.1"/>
    <property type="molecule type" value="Genomic_DNA"/>
</dbReference>
<reference evidence="2" key="1">
    <citation type="submission" date="2023-07" db="EMBL/GenBank/DDBJ databases">
        <title>Sorghum-associated microbial communities from plants grown in Nebraska, USA.</title>
        <authorList>
            <person name="Schachtman D."/>
        </authorList>
    </citation>
    <scope>NUCLEOTIDE SEQUENCE</scope>
    <source>
        <strain evidence="2">DS2114</strain>
    </source>
</reference>
<name>A0AAE3Y1D0_VARPD</name>
<evidence type="ECO:0000313" key="3">
    <source>
        <dbReference type="Proteomes" id="UP001184828"/>
    </source>
</evidence>
<accession>A0AAE3Y1D0</accession>
<gene>
    <name evidence="2" type="ORF">J2738_003721</name>
</gene>
<dbReference type="RefSeq" id="WP_209536291.1">
    <property type="nucleotide sequence ID" value="NZ_JAUSRU010000004.1"/>
</dbReference>
<evidence type="ECO:0000256" key="1">
    <source>
        <dbReference type="SAM" id="MobiDB-lite"/>
    </source>
</evidence>
<sequence length="99" mass="11031">MSEAPHSQPEVMHEVRGHSFWITINRPEKRHAAPVSLPVSGKASARPEPTRASAPSCSPALATLPLVVRIKPAARACRWDRRQVEPHQILKRRFIKSVG</sequence>
<organism evidence="2 3">
    <name type="scientific">Variovorax paradoxus</name>
    <dbReference type="NCBI Taxonomy" id="34073"/>
    <lineage>
        <taxon>Bacteria</taxon>
        <taxon>Pseudomonadati</taxon>
        <taxon>Pseudomonadota</taxon>
        <taxon>Betaproteobacteria</taxon>
        <taxon>Burkholderiales</taxon>
        <taxon>Comamonadaceae</taxon>
        <taxon>Variovorax</taxon>
    </lineage>
</organism>
<evidence type="ECO:0000313" key="2">
    <source>
        <dbReference type="EMBL" id="MDR6427566.1"/>
    </source>
</evidence>
<dbReference type="AlphaFoldDB" id="A0AAE3Y1D0"/>
<feature type="region of interest" description="Disordered" evidence="1">
    <location>
        <begin position="31"/>
        <end position="56"/>
    </location>
</feature>
<comment type="caution">
    <text evidence="2">The sequence shown here is derived from an EMBL/GenBank/DDBJ whole genome shotgun (WGS) entry which is preliminary data.</text>
</comment>
<proteinExistence type="predicted"/>